<evidence type="ECO:0000256" key="2">
    <source>
        <dbReference type="SAM" id="Phobius"/>
    </source>
</evidence>
<dbReference type="Proteomes" id="UP000265618">
    <property type="component" value="Unassembled WGS sequence"/>
</dbReference>
<sequence>MHRSLYVYRVRATHHLRRHVVSDDYSVKECIPPAPLIHSERPQTTGGSPPSPTSPSPDDRLVVVVRHKGVSWGTVALSGALAVCLSFLVGVYATWLVVGIEPSSDVPGSSLSIDTLSSDGDCIVLERPLEVQDTFSISSSGGGSSLGIRAEGVDVGGDLVVSGEISVLGGTAFSGDALSSNTHSATIAVTGTNTAPLTLSSVCSSGGSSSISLSGGLMTFTTDAVSFSANMITIGTETTSMLIPGSTSITGALTLSGGLLTDSVSITGGAIDGTTIGATIPSVGSFSSINIGNYSMPTAKGTAGQVLSSDGEGAAVWSTPSAPATGHSLSAIARESIGVRDPVVINADGTVSAVAGALRSSSDPVPIARRISGDGYVSSMAIDATGNAVVVYTDDMEEEMRANLVLVNGTDVTLRPDVLIDSVDRDYGREHPLIVYHAASGFFVIVYNTYGNTADHGMAQLASVTDGVLVFGTPVVYSDFAQEGLDVTYDSQSEQIIVAFMVRDAGHVVAGSVSDGVLSFGTPVQFSSDADNNNVAIDYNPVHDTSVIVYNRDSDRIGVAVLCTVTGNSITVVSEAEFSTGRIRYPSVGIDTSTGLMLLAYCDVSSDTSYGVAKATTISAGSITIGPPVTFASMGWTMPAVYYMPSSGEMVIMYSDPSLGDDGVSVVATLSSDGLTVSFEAPAMISSTEDSDMCHYEAVYSPVEDTMIVAHANTPSNYGCVLSYQKGYSNLDSSPVVGVATDTYTSGATASIVTAGGIVDGYSGLVP</sequence>
<dbReference type="AlphaFoldDB" id="A0A9K3D3T6"/>
<dbReference type="EMBL" id="BDIP01003831">
    <property type="protein sequence ID" value="GIQ88172.1"/>
    <property type="molecule type" value="Genomic_DNA"/>
</dbReference>
<feature type="region of interest" description="Disordered" evidence="1">
    <location>
        <begin position="35"/>
        <end position="59"/>
    </location>
</feature>
<comment type="caution">
    <text evidence="3">The sequence shown here is derived from an EMBL/GenBank/DDBJ whole genome shotgun (WGS) entry which is preliminary data.</text>
</comment>
<keyword evidence="2" id="KW-1133">Transmembrane helix</keyword>
<accession>A0A9K3D3T6</accession>
<gene>
    <name evidence="3" type="ORF">KIPB_010362</name>
</gene>
<evidence type="ECO:0000313" key="3">
    <source>
        <dbReference type="EMBL" id="GIQ88172.1"/>
    </source>
</evidence>
<keyword evidence="4" id="KW-1185">Reference proteome</keyword>
<reference evidence="3 4" key="1">
    <citation type="journal article" date="2018" name="PLoS ONE">
        <title>The draft genome of Kipferlia bialata reveals reductive genome evolution in fornicate parasites.</title>
        <authorList>
            <person name="Tanifuji G."/>
            <person name="Takabayashi S."/>
            <person name="Kume K."/>
            <person name="Takagi M."/>
            <person name="Nakayama T."/>
            <person name="Kamikawa R."/>
            <person name="Inagaki Y."/>
            <person name="Hashimoto T."/>
        </authorList>
    </citation>
    <scope>NUCLEOTIDE SEQUENCE [LARGE SCALE GENOMIC DNA]</scope>
    <source>
        <strain evidence="3">NY0173</strain>
    </source>
</reference>
<feature type="transmembrane region" description="Helical" evidence="2">
    <location>
        <begin position="75"/>
        <end position="98"/>
    </location>
</feature>
<keyword evidence="2" id="KW-0472">Membrane</keyword>
<organism evidence="3 4">
    <name type="scientific">Kipferlia bialata</name>
    <dbReference type="NCBI Taxonomy" id="797122"/>
    <lineage>
        <taxon>Eukaryota</taxon>
        <taxon>Metamonada</taxon>
        <taxon>Carpediemonas-like organisms</taxon>
        <taxon>Kipferlia</taxon>
    </lineage>
</organism>
<evidence type="ECO:0000313" key="4">
    <source>
        <dbReference type="Proteomes" id="UP000265618"/>
    </source>
</evidence>
<name>A0A9K3D3T6_9EUKA</name>
<feature type="non-terminal residue" evidence="3">
    <location>
        <position position="1"/>
    </location>
</feature>
<protein>
    <submittedName>
        <fullName evidence="3">Uncharacterized protein</fullName>
    </submittedName>
</protein>
<proteinExistence type="predicted"/>
<evidence type="ECO:0000256" key="1">
    <source>
        <dbReference type="SAM" id="MobiDB-lite"/>
    </source>
</evidence>
<keyword evidence="2" id="KW-0812">Transmembrane</keyword>